<dbReference type="NCBIfam" id="TIGR02067">
    <property type="entry name" value="his_9_HisN"/>
    <property type="match status" value="1"/>
</dbReference>
<dbReference type="Gene3D" id="3.40.190.80">
    <property type="match status" value="1"/>
</dbReference>
<dbReference type="Gene3D" id="3.30.540.10">
    <property type="entry name" value="Fructose-1,6-Bisphosphatase, subunit A, domain 1"/>
    <property type="match status" value="1"/>
</dbReference>
<dbReference type="InterPro" id="IPR051090">
    <property type="entry name" value="Inositol_monoP_superfamily"/>
</dbReference>
<accession>A0A495DNW4</accession>
<dbReference type="SUPFAM" id="SSF56655">
    <property type="entry name" value="Carbohydrate phosphatase"/>
    <property type="match status" value="1"/>
</dbReference>
<evidence type="ECO:0000256" key="3">
    <source>
        <dbReference type="ARBA" id="ARBA00022723"/>
    </source>
</evidence>
<reference evidence="8 9" key="1">
    <citation type="submission" date="2018-10" db="EMBL/GenBank/DDBJ databases">
        <title>Genomic Encyclopedia of Type Strains, Phase IV (KMG-IV): sequencing the most valuable type-strain genomes for metagenomic binning, comparative biology and taxonomic classification.</title>
        <authorList>
            <person name="Goeker M."/>
        </authorList>
    </citation>
    <scope>NUCLEOTIDE SEQUENCE [LARGE SCALE GENOMIC DNA]</scope>
    <source>
        <strain evidence="8 9">DSM 4734</strain>
    </source>
</reference>
<proteinExistence type="inferred from homology"/>
<feature type="binding site" evidence="7">
    <location>
        <position position="88"/>
    </location>
    <ligand>
        <name>Mg(2+)</name>
        <dbReference type="ChEBI" id="CHEBI:18420"/>
        <label>1</label>
        <note>catalytic</note>
    </ligand>
</feature>
<dbReference type="PRINTS" id="PR00377">
    <property type="entry name" value="IMPHPHTASES"/>
</dbReference>
<dbReference type="AlphaFoldDB" id="A0A495DNW4"/>
<comment type="caution">
    <text evidence="8">The sequence shown here is derived from an EMBL/GenBank/DDBJ whole genome shotgun (WGS) entry which is preliminary data.</text>
</comment>
<feature type="binding site" evidence="7">
    <location>
        <position position="90"/>
    </location>
    <ligand>
        <name>Mg(2+)</name>
        <dbReference type="ChEBI" id="CHEBI:18420"/>
        <label>2</label>
    </ligand>
</feature>
<comment type="cofactor">
    <cofactor evidence="1 7">
        <name>Mg(2+)</name>
        <dbReference type="ChEBI" id="CHEBI:18420"/>
    </cofactor>
</comment>
<evidence type="ECO:0000313" key="9">
    <source>
        <dbReference type="Proteomes" id="UP000273675"/>
    </source>
</evidence>
<dbReference type="CDD" id="cd01641">
    <property type="entry name" value="Bacterial_IMPase_like_1"/>
    <property type="match status" value="1"/>
</dbReference>
<feature type="binding site" evidence="7">
    <location>
        <position position="72"/>
    </location>
    <ligand>
        <name>Mg(2+)</name>
        <dbReference type="ChEBI" id="CHEBI:18420"/>
        <label>1</label>
        <note>catalytic</note>
    </ligand>
</feature>
<dbReference type="Pfam" id="PF00459">
    <property type="entry name" value="Inositol_P"/>
    <property type="match status" value="1"/>
</dbReference>
<keyword evidence="4" id="KW-0378">Hydrolase</keyword>
<name>A0A495DNW4_9PROT</name>
<dbReference type="OrthoDB" id="9785695at2"/>
<dbReference type="GO" id="GO:0004401">
    <property type="term" value="F:histidinol-phosphatase activity"/>
    <property type="evidence" value="ECO:0007669"/>
    <property type="project" value="UniProtKB-UniRule"/>
</dbReference>
<evidence type="ECO:0000256" key="2">
    <source>
        <dbReference type="ARBA" id="ARBA00009759"/>
    </source>
</evidence>
<sequence>MSDRTFQPDIGIAHEMADAARAAIKPYFRTALSVDNKLSSGFDPVTAADRASEAAMRDVLARLAPDDGILGEEFGITDAPGDRRWVLDPIDGTRAFIAGLPTWTVLIALEQAGQPRVGVIDQPHIGERFTGWPGGASLDHGGVSRALKVSNCDRLDTAIMATTDPYLFEDGERRAFEAVLDRARLCRFGFDAYAYAMLAAGGVDLVIESGLQIYDVQALIPVVTGAGGVVTNWSGGEASGGGQVVAAASRSLVEQALEHLSDAAV</sequence>
<evidence type="ECO:0000256" key="6">
    <source>
        <dbReference type="NCBIfam" id="TIGR02067"/>
    </source>
</evidence>
<evidence type="ECO:0000313" key="8">
    <source>
        <dbReference type="EMBL" id="RKR03719.1"/>
    </source>
</evidence>
<keyword evidence="3 7" id="KW-0479">Metal-binding</keyword>
<dbReference type="GO" id="GO:0000105">
    <property type="term" value="P:L-histidine biosynthetic process"/>
    <property type="evidence" value="ECO:0007669"/>
    <property type="project" value="UniProtKB-UniRule"/>
</dbReference>
<dbReference type="RefSeq" id="WP_121209660.1">
    <property type="nucleotide sequence ID" value="NZ_RBIM01000001.1"/>
</dbReference>
<dbReference type="InterPro" id="IPR011809">
    <property type="entry name" value="His_9_proposed"/>
</dbReference>
<evidence type="ECO:0000256" key="5">
    <source>
        <dbReference type="ARBA" id="ARBA00022842"/>
    </source>
</evidence>
<dbReference type="InterPro" id="IPR000760">
    <property type="entry name" value="Inositol_monophosphatase-like"/>
</dbReference>
<keyword evidence="5 7" id="KW-0460">Magnesium</keyword>
<dbReference type="PANTHER" id="PTHR43200">
    <property type="entry name" value="PHOSPHATASE"/>
    <property type="match status" value="1"/>
</dbReference>
<dbReference type="PANTHER" id="PTHR43200:SF6">
    <property type="entry name" value="3'(2'),5'-BISPHOSPHATE NUCLEOTIDASE"/>
    <property type="match status" value="1"/>
</dbReference>
<dbReference type="Proteomes" id="UP000273675">
    <property type="component" value="Unassembled WGS sequence"/>
</dbReference>
<evidence type="ECO:0000256" key="7">
    <source>
        <dbReference type="PIRSR" id="PIRSR600760-2"/>
    </source>
</evidence>
<dbReference type="EC" id="3.1.3.15" evidence="6"/>
<comment type="similarity">
    <text evidence="2">Belongs to the inositol monophosphatase superfamily.</text>
</comment>
<gene>
    <name evidence="8" type="ORF">C7435_0157</name>
</gene>
<protein>
    <recommendedName>
        <fullName evidence="6">Histidinol-phosphatase</fullName>
        <ecNumber evidence="6">3.1.3.15</ecNumber>
    </recommendedName>
</protein>
<evidence type="ECO:0000256" key="1">
    <source>
        <dbReference type="ARBA" id="ARBA00001946"/>
    </source>
</evidence>
<dbReference type="GO" id="GO:0046872">
    <property type="term" value="F:metal ion binding"/>
    <property type="evidence" value="ECO:0007669"/>
    <property type="project" value="UniProtKB-KW"/>
</dbReference>
<dbReference type="EMBL" id="RBIM01000001">
    <property type="protein sequence ID" value="RKR03719.1"/>
    <property type="molecule type" value="Genomic_DNA"/>
</dbReference>
<organism evidence="8 9">
    <name type="scientific">Maricaulis maris</name>
    <dbReference type="NCBI Taxonomy" id="74318"/>
    <lineage>
        <taxon>Bacteria</taxon>
        <taxon>Pseudomonadati</taxon>
        <taxon>Pseudomonadota</taxon>
        <taxon>Alphaproteobacteria</taxon>
        <taxon>Maricaulales</taxon>
        <taxon>Maricaulaceae</taxon>
        <taxon>Maricaulis</taxon>
    </lineage>
</organism>
<feature type="binding site" evidence="7">
    <location>
        <position position="215"/>
    </location>
    <ligand>
        <name>Mg(2+)</name>
        <dbReference type="ChEBI" id="CHEBI:18420"/>
        <label>1</label>
        <note>catalytic</note>
    </ligand>
</feature>
<feature type="binding site" evidence="7">
    <location>
        <position position="91"/>
    </location>
    <ligand>
        <name>Mg(2+)</name>
        <dbReference type="ChEBI" id="CHEBI:18420"/>
        <label>1</label>
        <note>catalytic</note>
    </ligand>
</feature>
<evidence type="ECO:0000256" key="4">
    <source>
        <dbReference type="ARBA" id="ARBA00022801"/>
    </source>
</evidence>
<dbReference type="FunFam" id="3.30.540.10:FF:000030">
    <property type="entry name" value="Inositol monophosphatase"/>
    <property type="match status" value="1"/>
</dbReference>